<evidence type="ECO:0000313" key="3">
    <source>
        <dbReference type="EMBL" id="GGI80448.1"/>
    </source>
</evidence>
<keyword evidence="1" id="KW-0472">Membrane</keyword>
<dbReference type="EMBL" id="BMOB01000002">
    <property type="protein sequence ID" value="GGI80448.1"/>
    <property type="molecule type" value="Genomic_DNA"/>
</dbReference>
<evidence type="ECO:0000259" key="2">
    <source>
        <dbReference type="Pfam" id="PF02470"/>
    </source>
</evidence>
<keyword evidence="1" id="KW-1133">Transmembrane helix</keyword>
<dbReference type="Proteomes" id="UP000630149">
    <property type="component" value="Unassembled WGS sequence"/>
</dbReference>
<dbReference type="PANTHER" id="PTHR33371">
    <property type="entry name" value="INTERMEMBRANE PHOSPHOLIPID TRANSPORT SYSTEM BINDING PROTEIN MLAD-RELATED"/>
    <property type="match status" value="1"/>
</dbReference>
<proteinExistence type="predicted"/>
<dbReference type="AlphaFoldDB" id="A0A917JRL7"/>
<evidence type="ECO:0000256" key="1">
    <source>
        <dbReference type="SAM" id="Phobius"/>
    </source>
</evidence>
<dbReference type="Pfam" id="PF02470">
    <property type="entry name" value="MlaD"/>
    <property type="match status" value="1"/>
</dbReference>
<dbReference type="PANTHER" id="PTHR33371:SF4">
    <property type="entry name" value="INTERMEMBRANE PHOSPHOLIPID TRANSPORT SYSTEM BINDING PROTEIN MLAD"/>
    <property type="match status" value="1"/>
</dbReference>
<name>A0A917JRL7_9GAMM</name>
<feature type="transmembrane region" description="Helical" evidence="1">
    <location>
        <begin position="7"/>
        <end position="29"/>
    </location>
</feature>
<protein>
    <submittedName>
        <fullName evidence="3">Membrane protein</fullName>
    </submittedName>
</protein>
<sequence length="248" mass="28777">MRQDRKYTLVGIFITGAFILFIFSSFFFYETYLKQEMETYVMFFNGSLEGIDSRSSVTYRGVKIGEVSRIELTESRKKNTVEVPVYVQFFVERTTGFRQNPIRLLINQGYIADVSTPNLITGVASIELIKSEKHPTHYRYYYNDYPIFPTATIVEKHTSVDETLKVAKKAMEDIREFIKSGEMQEMVRSINDMSNSVEKLAHQLNLNVAPFMTQFTLSMQQVSKAAESTENFMDYLLRYPESLLRGRA</sequence>
<feature type="domain" description="Mce/MlaD" evidence="2">
    <location>
        <begin position="39"/>
        <end position="130"/>
    </location>
</feature>
<keyword evidence="1" id="KW-0812">Transmembrane</keyword>
<dbReference type="RefSeq" id="WP_131775860.1">
    <property type="nucleotide sequence ID" value="NZ_BMOB01000002.1"/>
</dbReference>
<dbReference type="InterPro" id="IPR003399">
    <property type="entry name" value="Mce/MlaD"/>
</dbReference>
<dbReference type="InterPro" id="IPR052336">
    <property type="entry name" value="MlaD_Phospholipid_Transporter"/>
</dbReference>
<accession>A0A917JRL7</accession>
<gene>
    <name evidence="3" type="ORF">GCM10007966_06210</name>
</gene>
<organism evidence="3 4">
    <name type="scientific">Legionella impletisoli</name>
    <dbReference type="NCBI Taxonomy" id="343510"/>
    <lineage>
        <taxon>Bacteria</taxon>
        <taxon>Pseudomonadati</taxon>
        <taxon>Pseudomonadota</taxon>
        <taxon>Gammaproteobacteria</taxon>
        <taxon>Legionellales</taxon>
        <taxon>Legionellaceae</taxon>
        <taxon>Legionella</taxon>
    </lineage>
</organism>
<dbReference type="OrthoDB" id="9806984at2"/>
<reference evidence="3" key="1">
    <citation type="journal article" date="2014" name="Int. J. Syst. Evol. Microbiol.">
        <title>Complete genome sequence of Corynebacterium casei LMG S-19264T (=DSM 44701T), isolated from a smear-ripened cheese.</title>
        <authorList>
            <consortium name="US DOE Joint Genome Institute (JGI-PGF)"/>
            <person name="Walter F."/>
            <person name="Albersmeier A."/>
            <person name="Kalinowski J."/>
            <person name="Ruckert C."/>
        </authorList>
    </citation>
    <scope>NUCLEOTIDE SEQUENCE</scope>
    <source>
        <strain evidence="3">JCM 13919</strain>
    </source>
</reference>
<keyword evidence="4" id="KW-1185">Reference proteome</keyword>
<reference evidence="3" key="2">
    <citation type="submission" date="2020-09" db="EMBL/GenBank/DDBJ databases">
        <authorList>
            <person name="Sun Q."/>
            <person name="Ohkuma M."/>
        </authorList>
    </citation>
    <scope>NUCLEOTIDE SEQUENCE</scope>
    <source>
        <strain evidence="3">JCM 13919</strain>
    </source>
</reference>
<comment type="caution">
    <text evidence="3">The sequence shown here is derived from an EMBL/GenBank/DDBJ whole genome shotgun (WGS) entry which is preliminary data.</text>
</comment>
<evidence type="ECO:0000313" key="4">
    <source>
        <dbReference type="Proteomes" id="UP000630149"/>
    </source>
</evidence>